<feature type="region of interest" description="Disordered" evidence="10">
    <location>
        <begin position="38"/>
        <end position="112"/>
    </location>
</feature>
<keyword evidence="13" id="KW-1185">Reference proteome</keyword>
<feature type="domain" description="C2H2-type" evidence="11">
    <location>
        <begin position="228"/>
        <end position="255"/>
    </location>
</feature>
<evidence type="ECO:0000256" key="1">
    <source>
        <dbReference type="ARBA" id="ARBA00004123"/>
    </source>
</evidence>
<accession>A0AAV2M413</accession>
<evidence type="ECO:0000259" key="11">
    <source>
        <dbReference type="PROSITE" id="PS50157"/>
    </source>
</evidence>
<keyword evidence="7" id="KW-0804">Transcription</keyword>
<keyword evidence="2" id="KW-0479">Metal-binding</keyword>
<keyword evidence="3" id="KW-0677">Repeat</keyword>
<dbReference type="SMART" id="SM00355">
    <property type="entry name" value="ZnF_C2H2"/>
    <property type="match status" value="7"/>
</dbReference>
<reference evidence="12 13" key="1">
    <citation type="submission" date="2024-04" db="EMBL/GenBank/DDBJ databases">
        <authorList>
            <person name="Waldvogel A.-M."/>
            <person name="Schoenle A."/>
        </authorList>
    </citation>
    <scope>NUCLEOTIDE SEQUENCE [LARGE SCALE GENOMIC DNA]</scope>
</reference>
<dbReference type="Pfam" id="PF00096">
    <property type="entry name" value="zf-C2H2"/>
    <property type="match status" value="2"/>
</dbReference>
<evidence type="ECO:0000256" key="2">
    <source>
        <dbReference type="ARBA" id="ARBA00022723"/>
    </source>
</evidence>
<comment type="subcellular location">
    <subcellularLocation>
        <location evidence="1">Nucleus</location>
    </subcellularLocation>
</comment>
<evidence type="ECO:0000256" key="7">
    <source>
        <dbReference type="ARBA" id="ARBA00023163"/>
    </source>
</evidence>
<evidence type="ECO:0000256" key="9">
    <source>
        <dbReference type="PROSITE-ProRule" id="PRU00042"/>
    </source>
</evidence>
<evidence type="ECO:0000313" key="13">
    <source>
        <dbReference type="Proteomes" id="UP001497482"/>
    </source>
</evidence>
<organism evidence="12 13">
    <name type="scientific">Knipowitschia caucasica</name>
    <name type="common">Caucasian dwarf goby</name>
    <name type="synonym">Pomatoschistus caucasicus</name>
    <dbReference type="NCBI Taxonomy" id="637954"/>
    <lineage>
        <taxon>Eukaryota</taxon>
        <taxon>Metazoa</taxon>
        <taxon>Chordata</taxon>
        <taxon>Craniata</taxon>
        <taxon>Vertebrata</taxon>
        <taxon>Euteleostomi</taxon>
        <taxon>Actinopterygii</taxon>
        <taxon>Neopterygii</taxon>
        <taxon>Teleostei</taxon>
        <taxon>Neoteleostei</taxon>
        <taxon>Acanthomorphata</taxon>
        <taxon>Gobiaria</taxon>
        <taxon>Gobiiformes</taxon>
        <taxon>Gobioidei</taxon>
        <taxon>Gobiidae</taxon>
        <taxon>Gobiinae</taxon>
        <taxon>Knipowitschia</taxon>
    </lineage>
</organism>
<evidence type="ECO:0000256" key="10">
    <source>
        <dbReference type="SAM" id="MobiDB-lite"/>
    </source>
</evidence>
<dbReference type="PANTHER" id="PTHR47772">
    <property type="entry name" value="ZINC FINGER PROTEIN 200"/>
    <property type="match status" value="1"/>
</dbReference>
<feature type="domain" description="C2H2-type" evidence="11">
    <location>
        <begin position="112"/>
        <end position="139"/>
    </location>
</feature>
<dbReference type="PROSITE" id="PS00028">
    <property type="entry name" value="ZINC_FINGER_C2H2_1"/>
    <property type="match status" value="3"/>
</dbReference>
<evidence type="ECO:0000256" key="6">
    <source>
        <dbReference type="ARBA" id="ARBA00023015"/>
    </source>
</evidence>
<evidence type="ECO:0000256" key="8">
    <source>
        <dbReference type="ARBA" id="ARBA00023242"/>
    </source>
</evidence>
<evidence type="ECO:0000256" key="3">
    <source>
        <dbReference type="ARBA" id="ARBA00022737"/>
    </source>
</evidence>
<feature type="domain" description="C2H2-type" evidence="11">
    <location>
        <begin position="284"/>
        <end position="307"/>
    </location>
</feature>
<keyword evidence="5" id="KW-0862">Zinc</keyword>
<dbReference type="PROSITE" id="PS50157">
    <property type="entry name" value="ZINC_FINGER_C2H2_2"/>
    <property type="match status" value="5"/>
</dbReference>
<dbReference type="InterPro" id="IPR036236">
    <property type="entry name" value="Znf_C2H2_sf"/>
</dbReference>
<feature type="compositionally biased region" description="Basic and acidic residues" evidence="10">
    <location>
        <begin position="65"/>
        <end position="87"/>
    </location>
</feature>
<protein>
    <recommendedName>
        <fullName evidence="11">C2H2-type domain-containing protein</fullName>
    </recommendedName>
</protein>
<proteinExistence type="predicted"/>
<dbReference type="InterPro" id="IPR050636">
    <property type="entry name" value="C2H2-ZF_domain-containing"/>
</dbReference>
<dbReference type="AlphaFoldDB" id="A0AAV2M413"/>
<dbReference type="Pfam" id="PF13894">
    <property type="entry name" value="zf-C2H2_4"/>
    <property type="match status" value="1"/>
</dbReference>
<sequence>MWSPEEHIYKTEGESYQVKEEPGLYIKPEPEEVPLHIVTVKKEDDDDKSSVRHLTAAHENTQGIKAEDESPDADRSDSYQKLQERSDVTCSPDDSAGVQAAHSNSETSPKPHVCSVCEKSLKDEAALRLHLVAHVEQSSNTLLKLYSCPLCEAEFRNSYQFVKHKHIICPLCQKPFSNKGKLYSHLKTHVDVKNLEHFLKPHHCSVCERRFESVSELQRHLCARPRIYKCDLCRRCFKDQAALKEHLLRRVCVRPHTCQVCGKEHSSHSLLQRHVMYHSGERPFSCALCTKRFISQDELNKHTSQAHPPCAFVILKI</sequence>
<dbReference type="Proteomes" id="UP001497482">
    <property type="component" value="Chromosome 6"/>
</dbReference>
<keyword evidence="4 9" id="KW-0863">Zinc-finger</keyword>
<dbReference type="Pfam" id="PF12874">
    <property type="entry name" value="zf-met"/>
    <property type="match status" value="1"/>
</dbReference>
<dbReference type="PANTHER" id="PTHR47772:SF13">
    <property type="entry name" value="GASTRULA ZINC FINGER PROTEIN XLCGF49.1-LIKE-RELATED"/>
    <property type="match status" value="1"/>
</dbReference>
<gene>
    <name evidence="12" type="ORF">KC01_LOCUS35055</name>
</gene>
<dbReference type="SUPFAM" id="SSF57667">
    <property type="entry name" value="beta-beta-alpha zinc fingers"/>
    <property type="match status" value="4"/>
</dbReference>
<evidence type="ECO:0000256" key="5">
    <source>
        <dbReference type="ARBA" id="ARBA00022833"/>
    </source>
</evidence>
<name>A0AAV2M413_KNICA</name>
<dbReference type="EMBL" id="OZ035828">
    <property type="protein sequence ID" value="CAL1608067.1"/>
    <property type="molecule type" value="Genomic_DNA"/>
</dbReference>
<keyword evidence="8" id="KW-0539">Nucleus</keyword>
<feature type="domain" description="C2H2-type" evidence="11">
    <location>
        <begin position="167"/>
        <end position="194"/>
    </location>
</feature>
<dbReference type="Gene3D" id="3.30.160.60">
    <property type="entry name" value="Classic Zinc Finger"/>
    <property type="match status" value="4"/>
</dbReference>
<evidence type="ECO:0000256" key="4">
    <source>
        <dbReference type="ARBA" id="ARBA00022771"/>
    </source>
</evidence>
<keyword evidence="6" id="KW-0805">Transcription regulation</keyword>
<dbReference type="GO" id="GO:0005634">
    <property type="term" value="C:nucleus"/>
    <property type="evidence" value="ECO:0007669"/>
    <property type="project" value="UniProtKB-SubCell"/>
</dbReference>
<dbReference type="GO" id="GO:0008270">
    <property type="term" value="F:zinc ion binding"/>
    <property type="evidence" value="ECO:0007669"/>
    <property type="project" value="UniProtKB-KW"/>
</dbReference>
<feature type="domain" description="C2H2-type" evidence="11">
    <location>
        <begin position="256"/>
        <end position="283"/>
    </location>
</feature>
<dbReference type="InterPro" id="IPR013087">
    <property type="entry name" value="Znf_C2H2_type"/>
</dbReference>
<evidence type="ECO:0000313" key="12">
    <source>
        <dbReference type="EMBL" id="CAL1608067.1"/>
    </source>
</evidence>